<dbReference type="InterPro" id="IPR023346">
    <property type="entry name" value="Lysozyme-like_dom_sf"/>
</dbReference>
<evidence type="ECO:0000259" key="5">
    <source>
        <dbReference type="PROSITE" id="PS51109"/>
    </source>
</evidence>
<dbReference type="InterPro" id="IPR011098">
    <property type="entry name" value="G5_dom"/>
</dbReference>
<dbReference type="SUPFAM" id="SSF53955">
    <property type="entry name" value="Lysozyme-like"/>
    <property type="match status" value="1"/>
</dbReference>
<protein>
    <submittedName>
        <fullName evidence="6">Uncharacterized protein YabE (DUF348 family)</fullName>
    </submittedName>
</protein>
<dbReference type="InterPro" id="IPR007137">
    <property type="entry name" value="DUF348"/>
</dbReference>
<sequence length="382" mass="39896">MRSLVHSRPARYIAQAVVVAAAVGGSVWYSQANKTITLSVDGRTTEVHSFASSVSDLLDDQNISVGDRDLVAPASDASVGEGDTVVVRYARPLNLTVDGTERTYWTTELSVDKALLALGVRTDGAELSASRSARIDRAGMTMSLSTPKAVTLIADGDQDKITTTAATVSELLTDEKVKVGSLDKLSQVPSTTLRDGLTVKVQRVTQKNVTKTSAVDHSTRKVETSKLYEGETKVATEGKDGVKKAVWRITRTDGKITKRTLVRTTVSTKPVTEVVQVGTKEKPAASSGSSGGSSGSGGGGSVGGGVDSLNWSALAQCESGGNPKAVNPAGYYGLYQFSTSTWAAVGGSGNPADASASEQTYRAKLLYKKAGAGQWPVCGKKL</sequence>
<keyword evidence="3" id="KW-0378">Hydrolase</keyword>
<feature type="compositionally biased region" description="Gly residues" evidence="4">
    <location>
        <begin position="289"/>
        <end position="302"/>
    </location>
</feature>
<name>A0ABT9NYU9_9ACTN</name>
<evidence type="ECO:0000256" key="1">
    <source>
        <dbReference type="ARBA" id="ARBA00010830"/>
    </source>
</evidence>
<dbReference type="PANTHER" id="PTHR39160:SF4">
    <property type="entry name" value="RESUSCITATION-PROMOTING FACTOR RPFB"/>
    <property type="match status" value="1"/>
</dbReference>
<dbReference type="PANTHER" id="PTHR39160">
    <property type="entry name" value="CELL WALL-BINDING PROTEIN YOCH"/>
    <property type="match status" value="1"/>
</dbReference>
<dbReference type="EMBL" id="JAUSQZ010000001">
    <property type="protein sequence ID" value="MDP9825622.1"/>
    <property type="molecule type" value="Genomic_DNA"/>
</dbReference>
<evidence type="ECO:0000313" key="7">
    <source>
        <dbReference type="Proteomes" id="UP001235712"/>
    </source>
</evidence>
<dbReference type="Proteomes" id="UP001235712">
    <property type="component" value="Unassembled WGS sequence"/>
</dbReference>
<dbReference type="Pfam" id="PF06737">
    <property type="entry name" value="Transglycosylas"/>
    <property type="match status" value="1"/>
</dbReference>
<dbReference type="Pfam" id="PF07501">
    <property type="entry name" value="G5"/>
    <property type="match status" value="1"/>
</dbReference>
<keyword evidence="7" id="KW-1185">Reference proteome</keyword>
<dbReference type="PROSITE" id="PS51109">
    <property type="entry name" value="G5"/>
    <property type="match status" value="1"/>
</dbReference>
<dbReference type="SMART" id="SM01208">
    <property type="entry name" value="G5"/>
    <property type="match status" value="1"/>
</dbReference>
<comment type="caution">
    <text evidence="6">The sequence shown here is derived from an EMBL/GenBank/DDBJ whole genome shotgun (WGS) entry which is preliminary data.</text>
</comment>
<accession>A0ABT9NYU9</accession>
<dbReference type="CDD" id="cd13925">
    <property type="entry name" value="RPF"/>
    <property type="match status" value="1"/>
</dbReference>
<proteinExistence type="inferred from homology"/>
<comment type="similarity">
    <text evidence="1">Belongs to the transglycosylase family. Rpf subfamily.</text>
</comment>
<reference evidence="6 7" key="1">
    <citation type="submission" date="2023-07" db="EMBL/GenBank/DDBJ databases">
        <title>Sequencing the genomes of 1000 actinobacteria strains.</title>
        <authorList>
            <person name="Klenk H.-P."/>
        </authorList>
    </citation>
    <scope>NUCLEOTIDE SEQUENCE [LARGE SCALE GENOMIC DNA]</scope>
    <source>
        <strain evidence="6 7">DSM 44388</strain>
    </source>
</reference>
<feature type="domain" description="G5" evidence="5">
    <location>
        <begin position="201"/>
        <end position="281"/>
    </location>
</feature>
<evidence type="ECO:0000313" key="6">
    <source>
        <dbReference type="EMBL" id="MDP9825622.1"/>
    </source>
</evidence>
<dbReference type="Gene3D" id="2.20.230.10">
    <property type="entry name" value="Resuscitation-promoting factor rpfb"/>
    <property type="match status" value="1"/>
</dbReference>
<organism evidence="6 7">
    <name type="scientific">Kineosporia succinea</name>
    <dbReference type="NCBI Taxonomy" id="84632"/>
    <lineage>
        <taxon>Bacteria</taxon>
        <taxon>Bacillati</taxon>
        <taxon>Actinomycetota</taxon>
        <taxon>Actinomycetes</taxon>
        <taxon>Kineosporiales</taxon>
        <taxon>Kineosporiaceae</taxon>
        <taxon>Kineosporia</taxon>
    </lineage>
</organism>
<gene>
    <name evidence="6" type="ORF">J2S57_001371</name>
</gene>
<dbReference type="Pfam" id="PF03990">
    <property type="entry name" value="DUF348"/>
    <property type="match status" value="3"/>
</dbReference>
<dbReference type="Gene3D" id="1.10.530.10">
    <property type="match status" value="1"/>
</dbReference>
<evidence type="ECO:0000256" key="2">
    <source>
        <dbReference type="ARBA" id="ARBA00022729"/>
    </source>
</evidence>
<evidence type="ECO:0000256" key="3">
    <source>
        <dbReference type="ARBA" id="ARBA00022801"/>
    </source>
</evidence>
<feature type="region of interest" description="Disordered" evidence="4">
    <location>
        <begin position="273"/>
        <end position="302"/>
    </location>
</feature>
<dbReference type="InterPro" id="IPR010618">
    <property type="entry name" value="RPF"/>
</dbReference>
<keyword evidence="2" id="KW-0732">Signal</keyword>
<dbReference type="InterPro" id="IPR051933">
    <property type="entry name" value="Resuscitation_pf_RpfB"/>
</dbReference>
<evidence type="ECO:0000256" key="4">
    <source>
        <dbReference type="SAM" id="MobiDB-lite"/>
    </source>
</evidence>